<organism evidence="11 12">
    <name type="scientific">Croceicoccus marinus</name>
    <dbReference type="NCBI Taxonomy" id="450378"/>
    <lineage>
        <taxon>Bacteria</taxon>
        <taxon>Pseudomonadati</taxon>
        <taxon>Pseudomonadota</taxon>
        <taxon>Alphaproteobacteria</taxon>
        <taxon>Sphingomonadales</taxon>
        <taxon>Erythrobacteraceae</taxon>
        <taxon>Croceicoccus</taxon>
    </lineage>
</organism>
<dbReference type="GO" id="GO:0046872">
    <property type="term" value="F:metal ion binding"/>
    <property type="evidence" value="ECO:0007669"/>
    <property type="project" value="UniProtKB-UniRule"/>
</dbReference>
<feature type="binding site" evidence="9">
    <location>
        <position position="40"/>
    </location>
    <ligand>
        <name>a divalent metal cation</name>
        <dbReference type="ChEBI" id="CHEBI:60240"/>
    </ligand>
</feature>
<comment type="cofactor">
    <cofactor evidence="2">
        <name>Mg(2+)</name>
        <dbReference type="ChEBI" id="CHEBI:18420"/>
    </cofactor>
</comment>
<proteinExistence type="inferred from homology"/>
<reference evidence="11 12" key="1">
    <citation type="submission" date="2020-08" db="EMBL/GenBank/DDBJ databases">
        <authorList>
            <person name="Liu G."/>
            <person name="Sun C."/>
        </authorList>
    </citation>
    <scope>NUCLEOTIDE SEQUENCE [LARGE SCALE GENOMIC DNA]</scope>
    <source>
        <strain evidence="11 12">OT19</strain>
    </source>
</reference>
<gene>
    <name evidence="9 11" type="primary">surE</name>
    <name evidence="11" type="ORF">H4O24_00835</name>
</gene>
<dbReference type="NCBIfam" id="TIGR00087">
    <property type="entry name" value="surE"/>
    <property type="match status" value="1"/>
</dbReference>
<dbReference type="Proteomes" id="UP000515297">
    <property type="component" value="Chromosome"/>
</dbReference>
<dbReference type="GO" id="GO:0000166">
    <property type="term" value="F:nucleotide binding"/>
    <property type="evidence" value="ECO:0007669"/>
    <property type="project" value="UniProtKB-KW"/>
</dbReference>
<keyword evidence="5 9" id="KW-0963">Cytoplasm</keyword>
<dbReference type="Gene3D" id="3.40.1210.10">
    <property type="entry name" value="Survival protein SurE-like phosphatase/nucleotidase"/>
    <property type="match status" value="1"/>
</dbReference>
<evidence type="ECO:0000256" key="2">
    <source>
        <dbReference type="ARBA" id="ARBA00001946"/>
    </source>
</evidence>
<dbReference type="InterPro" id="IPR002828">
    <property type="entry name" value="SurE-like_Pase/nucleotidase"/>
</dbReference>
<accession>A0A7G6VU79</accession>
<evidence type="ECO:0000313" key="12">
    <source>
        <dbReference type="Proteomes" id="UP000515297"/>
    </source>
</evidence>
<dbReference type="InterPro" id="IPR036523">
    <property type="entry name" value="SurE-like_sf"/>
</dbReference>
<comment type="function">
    <text evidence="9">Nucleotidase that shows phosphatase activity on nucleoside 5'-monophosphates.</text>
</comment>
<name>A0A7G6VU79_9SPHN</name>
<comment type="cofactor">
    <cofactor evidence="9">
        <name>a divalent metal cation</name>
        <dbReference type="ChEBI" id="CHEBI:60240"/>
    </cofactor>
    <text evidence="9">Binds 1 divalent metal cation per subunit.</text>
</comment>
<evidence type="ECO:0000256" key="7">
    <source>
        <dbReference type="ARBA" id="ARBA00022741"/>
    </source>
</evidence>
<protein>
    <recommendedName>
        <fullName evidence="9">5'-nucleotidase SurE</fullName>
        <ecNumber evidence="9">3.1.3.5</ecNumber>
    </recommendedName>
    <alternativeName>
        <fullName evidence="9">Nucleoside 5'-monophosphate phosphohydrolase</fullName>
    </alternativeName>
</protein>
<comment type="catalytic activity">
    <reaction evidence="1 9">
        <text>a ribonucleoside 5'-phosphate + H2O = a ribonucleoside + phosphate</text>
        <dbReference type="Rhea" id="RHEA:12484"/>
        <dbReference type="ChEBI" id="CHEBI:15377"/>
        <dbReference type="ChEBI" id="CHEBI:18254"/>
        <dbReference type="ChEBI" id="CHEBI:43474"/>
        <dbReference type="ChEBI" id="CHEBI:58043"/>
        <dbReference type="EC" id="3.1.3.5"/>
    </reaction>
</comment>
<dbReference type="HAMAP" id="MF_00060">
    <property type="entry name" value="SurE"/>
    <property type="match status" value="1"/>
</dbReference>
<sequence>MRILLTNDDGIHAPGLDVLEAIAREISDDIWICAPSEEMSGAGHSLTLTRPVRLRQHGERRFSVTGTPTDAVTMGLRKVMPDKPDLILSGVNRGANLADDITYSGTVSAALEGALAGVRSIALSQVYSHEAAGENVSFAAARGWGAKVLRPLVGMDFSERTLVNINFPPLPAEEVKGIRVVRQGFHDYGRGTLVESTDPRGFPYFWFGLEPIEHTPGHETDLEAVQDGFVAVTPLQLDLTHYASLDRLAARFTDGNGG</sequence>
<dbReference type="EC" id="3.1.3.5" evidence="9"/>
<feature type="binding site" evidence="9">
    <location>
        <position position="92"/>
    </location>
    <ligand>
        <name>a divalent metal cation</name>
        <dbReference type="ChEBI" id="CHEBI:60240"/>
    </ligand>
</feature>
<evidence type="ECO:0000256" key="9">
    <source>
        <dbReference type="HAMAP-Rule" id="MF_00060"/>
    </source>
</evidence>
<keyword evidence="8 9" id="KW-0378">Hydrolase</keyword>
<evidence type="ECO:0000256" key="3">
    <source>
        <dbReference type="ARBA" id="ARBA00004496"/>
    </source>
</evidence>
<feature type="binding site" evidence="9">
    <location>
        <position position="8"/>
    </location>
    <ligand>
        <name>a divalent metal cation</name>
        <dbReference type="ChEBI" id="CHEBI:60240"/>
    </ligand>
</feature>
<evidence type="ECO:0000256" key="5">
    <source>
        <dbReference type="ARBA" id="ARBA00022490"/>
    </source>
</evidence>
<dbReference type="RefSeq" id="WP_185884415.1">
    <property type="nucleotide sequence ID" value="NZ_CP060052.1"/>
</dbReference>
<evidence type="ECO:0000256" key="1">
    <source>
        <dbReference type="ARBA" id="ARBA00000815"/>
    </source>
</evidence>
<feature type="domain" description="Survival protein SurE-like phosphatase/nucleotidase" evidence="10">
    <location>
        <begin position="3"/>
        <end position="188"/>
    </location>
</feature>
<dbReference type="AlphaFoldDB" id="A0A7G6VU79"/>
<dbReference type="NCBIfam" id="NF001490">
    <property type="entry name" value="PRK00346.1-4"/>
    <property type="match status" value="1"/>
</dbReference>
<feature type="binding site" evidence="9">
    <location>
        <position position="9"/>
    </location>
    <ligand>
        <name>a divalent metal cation</name>
        <dbReference type="ChEBI" id="CHEBI:60240"/>
    </ligand>
</feature>
<dbReference type="EMBL" id="CP060052">
    <property type="protein sequence ID" value="QNE05294.1"/>
    <property type="molecule type" value="Genomic_DNA"/>
</dbReference>
<evidence type="ECO:0000256" key="8">
    <source>
        <dbReference type="ARBA" id="ARBA00022801"/>
    </source>
</evidence>
<dbReference type="Pfam" id="PF01975">
    <property type="entry name" value="SurE"/>
    <property type="match status" value="1"/>
</dbReference>
<keyword evidence="7 9" id="KW-0547">Nucleotide-binding</keyword>
<comment type="similarity">
    <text evidence="4 9">Belongs to the SurE nucleotidase family.</text>
</comment>
<dbReference type="GO" id="GO:0008254">
    <property type="term" value="F:3'-nucleotidase activity"/>
    <property type="evidence" value="ECO:0007669"/>
    <property type="project" value="TreeGrafter"/>
</dbReference>
<dbReference type="InterPro" id="IPR030048">
    <property type="entry name" value="SurE"/>
</dbReference>
<evidence type="ECO:0000256" key="6">
    <source>
        <dbReference type="ARBA" id="ARBA00022723"/>
    </source>
</evidence>
<dbReference type="PANTHER" id="PTHR30457">
    <property type="entry name" value="5'-NUCLEOTIDASE SURE"/>
    <property type="match status" value="1"/>
</dbReference>
<dbReference type="GO" id="GO:0008253">
    <property type="term" value="F:5'-nucleotidase activity"/>
    <property type="evidence" value="ECO:0007669"/>
    <property type="project" value="UniProtKB-UniRule"/>
</dbReference>
<dbReference type="SUPFAM" id="SSF64167">
    <property type="entry name" value="SurE-like"/>
    <property type="match status" value="1"/>
</dbReference>
<evidence type="ECO:0000256" key="4">
    <source>
        <dbReference type="ARBA" id="ARBA00011062"/>
    </source>
</evidence>
<comment type="subcellular location">
    <subcellularLocation>
        <location evidence="3 9">Cytoplasm</location>
    </subcellularLocation>
</comment>
<evidence type="ECO:0000259" key="10">
    <source>
        <dbReference type="Pfam" id="PF01975"/>
    </source>
</evidence>
<dbReference type="FunFam" id="3.40.1210.10:FF:000001">
    <property type="entry name" value="5'/3'-nucleotidase SurE"/>
    <property type="match status" value="1"/>
</dbReference>
<dbReference type="PANTHER" id="PTHR30457:SF12">
    <property type="entry name" value="5'_3'-NUCLEOTIDASE SURE"/>
    <property type="match status" value="1"/>
</dbReference>
<dbReference type="GO" id="GO:0005737">
    <property type="term" value="C:cytoplasm"/>
    <property type="evidence" value="ECO:0007669"/>
    <property type="project" value="UniProtKB-SubCell"/>
</dbReference>
<dbReference type="GO" id="GO:0004309">
    <property type="term" value="F:exopolyphosphatase activity"/>
    <property type="evidence" value="ECO:0007669"/>
    <property type="project" value="TreeGrafter"/>
</dbReference>
<keyword evidence="6 9" id="KW-0479">Metal-binding</keyword>
<evidence type="ECO:0000313" key="11">
    <source>
        <dbReference type="EMBL" id="QNE05294.1"/>
    </source>
</evidence>